<reference evidence="1" key="1">
    <citation type="submission" date="2019-08" db="EMBL/GenBank/DDBJ databases">
        <authorList>
            <person name="Kucharzyk K."/>
            <person name="Murdoch R.W."/>
            <person name="Higgins S."/>
            <person name="Loffler F."/>
        </authorList>
    </citation>
    <scope>NUCLEOTIDE SEQUENCE</scope>
</reference>
<sequence>MNRTSITSRWFLIPLIGLMCLMAGGCKEESATRSTLQLRMVSSEANDRSLLPKDTPLEVSRYAVEGEGPQGTTFSVMSTTQNLEVEGLLIGNWTITAIGQNSGGVDLVTGQATVTLSPEPSPVTIELDSLAGKGLLNIVLRWNAAHVSDPSLQVSLTDEANNTQILTPTTNNMAEGSVTYSGHYNAGSYLLNAQLFSGSAPVAGCAEVVRIVGNRTTEGVIELKLDKYANVPSGFTLINHLGVPVQCTITGISENVEALKPMTASISTVETGEIAVNWYLDGVLVGSALECTFTPASGTHRLDVIAKGALQASSGSASISFTATVNGETGVPILVSTVMDNTGGMHIGIDAHAAFLSDGKILLASNQAQTIQVCRIVRDSLEVVHTYTAADGFITSGITDVLVDHTSNRVIIADSTTPGLTFYEYNIATSSLNKLFTRNNSYGYVIPGDLRFPYLTDLTLLRSSGILYGLHPVEAHVVETKFYVNSQENLYTDYYYMKYPAYNHPYAGMAISDSATSSALTQKEGSLLRIFRKGSFSVPFTNPVEFTSANTPYLSNVEEVAFLNDNNLMYATDNDVGRFMYANSTWEQMEVYTSDLDGIGSMEGIVQLLTDALSNRLYVLTPDSLLTFNCPSPSYALSHVNTTVLPSYQASRMDVSKNRDMLLLTSESNASLLLFRIP</sequence>
<dbReference type="PROSITE" id="PS51257">
    <property type="entry name" value="PROKAR_LIPOPROTEIN"/>
    <property type="match status" value="1"/>
</dbReference>
<comment type="caution">
    <text evidence="1">The sequence shown here is derived from an EMBL/GenBank/DDBJ whole genome shotgun (WGS) entry which is preliminary data.</text>
</comment>
<proteinExistence type="predicted"/>
<name>A0A644W7S0_9ZZZZ</name>
<dbReference type="AlphaFoldDB" id="A0A644W7S0"/>
<accession>A0A644W7S0</accession>
<gene>
    <name evidence="1" type="ORF">SDC9_45805</name>
</gene>
<organism evidence="1">
    <name type="scientific">bioreactor metagenome</name>
    <dbReference type="NCBI Taxonomy" id="1076179"/>
    <lineage>
        <taxon>unclassified sequences</taxon>
        <taxon>metagenomes</taxon>
        <taxon>ecological metagenomes</taxon>
    </lineage>
</organism>
<dbReference type="SUPFAM" id="SSF75011">
    <property type="entry name" value="3-carboxy-cis,cis-mucoante lactonizing enzyme"/>
    <property type="match status" value="1"/>
</dbReference>
<evidence type="ECO:0000313" key="1">
    <source>
        <dbReference type="EMBL" id="MPL99587.1"/>
    </source>
</evidence>
<protein>
    <submittedName>
        <fullName evidence="1">Uncharacterized protein</fullName>
    </submittedName>
</protein>
<dbReference type="EMBL" id="VSSQ01000676">
    <property type="protein sequence ID" value="MPL99587.1"/>
    <property type="molecule type" value="Genomic_DNA"/>
</dbReference>